<sequence length="137" mass="15422">MAEQGARTDLADLVRERRRELGSVDRPLSLRALAARCIDPEHPEAGPVVDHNWIDRLEKGTLRDIPDLTKLQGLRAGLDVPWPRVQAAAGSQFFAIDPVWSEDRKTRALVPGYREMSPEDQAKADDLTQSWRDAKLD</sequence>
<evidence type="ECO:0000256" key="1">
    <source>
        <dbReference type="SAM" id="MobiDB-lite"/>
    </source>
</evidence>
<evidence type="ECO:0000313" key="3">
    <source>
        <dbReference type="Proteomes" id="UP000645555"/>
    </source>
</evidence>
<dbReference type="EMBL" id="BMWD01000067">
    <property type="protein sequence ID" value="GGY00083.1"/>
    <property type="molecule type" value="Genomic_DNA"/>
</dbReference>
<proteinExistence type="predicted"/>
<feature type="compositionally biased region" description="Basic and acidic residues" evidence="1">
    <location>
        <begin position="116"/>
        <end position="137"/>
    </location>
</feature>
<keyword evidence="3" id="KW-1185">Reference proteome</keyword>
<reference evidence="2" key="1">
    <citation type="journal article" date="2014" name="Int. J. Syst. Evol. Microbiol.">
        <title>Complete genome sequence of Corynebacterium casei LMG S-19264T (=DSM 44701T), isolated from a smear-ripened cheese.</title>
        <authorList>
            <consortium name="US DOE Joint Genome Institute (JGI-PGF)"/>
            <person name="Walter F."/>
            <person name="Albersmeier A."/>
            <person name="Kalinowski J."/>
            <person name="Ruckert C."/>
        </authorList>
    </citation>
    <scope>NUCLEOTIDE SEQUENCE</scope>
    <source>
        <strain evidence="2">JCM 4956</strain>
    </source>
</reference>
<name>A0A918U6K5_9ACTN</name>
<feature type="region of interest" description="Disordered" evidence="1">
    <location>
        <begin position="113"/>
        <end position="137"/>
    </location>
</feature>
<comment type="caution">
    <text evidence="2">The sequence shown here is derived from an EMBL/GenBank/DDBJ whole genome shotgun (WGS) entry which is preliminary data.</text>
</comment>
<protein>
    <submittedName>
        <fullName evidence="2">Uncharacterized protein</fullName>
    </submittedName>
</protein>
<accession>A0A918U6K5</accession>
<dbReference type="AlphaFoldDB" id="A0A918U6K5"/>
<dbReference type="Proteomes" id="UP000645555">
    <property type="component" value="Unassembled WGS sequence"/>
</dbReference>
<dbReference type="RefSeq" id="WP_190040356.1">
    <property type="nucleotide sequence ID" value="NZ_BMWD01000067.1"/>
</dbReference>
<evidence type="ECO:0000313" key="2">
    <source>
        <dbReference type="EMBL" id="GGY00083.1"/>
    </source>
</evidence>
<reference evidence="2" key="2">
    <citation type="submission" date="2020-09" db="EMBL/GenBank/DDBJ databases">
        <authorList>
            <person name="Sun Q."/>
            <person name="Ohkuma M."/>
        </authorList>
    </citation>
    <scope>NUCLEOTIDE SEQUENCE</scope>
    <source>
        <strain evidence="2">JCM 4956</strain>
    </source>
</reference>
<organism evidence="2 3">
    <name type="scientific">Streptomyces fructofermentans</name>
    <dbReference type="NCBI Taxonomy" id="152141"/>
    <lineage>
        <taxon>Bacteria</taxon>
        <taxon>Bacillati</taxon>
        <taxon>Actinomycetota</taxon>
        <taxon>Actinomycetes</taxon>
        <taxon>Kitasatosporales</taxon>
        <taxon>Streptomycetaceae</taxon>
        <taxon>Streptomyces</taxon>
    </lineage>
</organism>
<gene>
    <name evidence="2" type="ORF">GCM10010515_77540</name>
</gene>